<proteinExistence type="inferred from homology"/>
<reference evidence="3 4" key="1">
    <citation type="journal article" date="2018" name="Int. J. Syst. Evol. Microbiol.">
        <title>Pseudooceanicola lipolyticus sp. nov., a marine alphaproteobacterium, reclassification of Oceanicola flagellatus as Pseudooceanicola flagellatus comb. nov. and emended description of the genus Pseudooceanicola.</title>
        <authorList>
            <person name="Huang M.-M."/>
            <person name="Guo L.-L."/>
            <person name="Wu Y.-H."/>
            <person name="Lai Q.-L."/>
            <person name="Shao Z.-Z."/>
            <person name="Wang C.-S."/>
            <person name="Wu M."/>
            <person name="Xu X.-W."/>
        </authorList>
    </citation>
    <scope>NUCLEOTIDE SEQUENCE [LARGE SCALE GENOMIC DNA]</scope>
    <source>
        <strain evidence="3 4">157</strain>
    </source>
</reference>
<dbReference type="CDD" id="cd22231">
    <property type="entry name" value="RHH_NikR_HicB-like"/>
    <property type="match status" value="1"/>
</dbReference>
<dbReference type="EMBL" id="PGTB01000117">
    <property type="protein sequence ID" value="PJE35067.1"/>
    <property type="molecule type" value="Genomic_DNA"/>
</dbReference>
<dbReference type="Proteomes" id="UP000231553">
    <property type="component" value="Unassembled WGS sequence"/>
</dbReference>
<keyword evidence="2" id="KW-1277">Toxin-antitoxin system</keyword>
<dbReference type="InterPro" id="IPR022789">
    <property type="entry name" value="ParD"/>
</dbReference>
<accession>A0A2M8IX12</accession>
<gene>
    <name evidence="3" type="ORF">CVM52_19125</name>
</gene>
<evidence type="ECO:0000256" key="2">
    <source>
        <dbReference type="ARBA" id="ARBA00022649"/>
    </source>
</evidence>
<evidence type="ECO:0000256" key="1">
    <source>
        <dbReference type="ARBA" id="ARBA00008580"/>
    </source>
</evidence>
<dbReference type="SUPFAM" id="SSF47598">
    <property type="entry name" value="Ribbon-helix-helix"/>
    <property type="match status" value="1"/>
</dbReference>
<dbReference type="InterPro" id="IPR010985">
    <property type="entry name" value="Ribbon_hlx_hlx"/>
</dbReference>
<dbReference type="Gene3D" id="6.10.10.120">
    <property type="entry name" value="Antitoxin ParD1-like"/>
    <property type="match status" value="1"/>
</dbReference>
<dbReference type="AlphaFoldDB" id="A0A2M8IX12"/>
<dbReference type="GO" id="GO:0006355">
    <property type="term" value="P:regulation of DNA-templated transcription"/>
    <property type="evidence" value="ECO:0007669"/>
    <property type="project" value="InterPro"/>
</dbReference>
<keyword evidence="4" id="KW-1185">Reference proteome</keyword>
<comment type="similarity">
    <text evidence="1">Belongs to the ParD antitoxin family.</text>
</comment>
<dbReference type="NCBIfam" id="TIGR02606">
    <property type="entry name" value="antidote_CC2985"/>
    <property type="match status" value="1"/>
</dbReference>
<name>A0A2M8IX12_9RHOB</name>
<sequence>MATMNVSLPDQMKDWVETRLKDASFSNTSDYVRHLIRQDQERQQAIGEIQVLLDEAEASGPPRPFDFDAFLSKMHRTHGAE</sequence>
<comment type="caution">
    <text evidence="3">The sequence shown here is derived from an EMBL/GenBank/DDBJ whole genome shotgun (WGS) entry which is preliminary data.</text>
</comment>
<dbReference type="OrthoDB" id="9811310at2"/>
<dbReference type="InterPro" id="IPR038296">
    <property type="entry name" value="ParD_sf"/>
</dbReference>
<protein>
    <submittedName>
        <fullName evidence="3">Type II toxin-antitoxin system ParD family antitoxin</fullName>
    </submittedName>
</protein>
<evidence type="ECO:0000313" key="4">
    <source>
        <dbReference type="Proteomes" id="UP000231553"/>
    </source>
</evidence>
<organism evidence="3 4">
    <name type="scientific">Pseudooceanicola lipolyticus</name>
    <dbReference type="NCBI Taxonomy" id="2029104"/>
    <lineage>
        <taxon>Bacteria</taxon>
        <taxon>Pseudomonadati</taxon>
        <taxon>Pseudomonadota</taxon>
        <taxon>Alphaproteobacteria</taxon>
        <taxon>Rhodobacterales</taxon>
        <taxon>Paracoccaceae</taxon>
        <taxon>Pseudooceanicola</taxon>
    </lineage>
</organism>
<dbReference type="PANTHER" id="PTHR36582:SF2">
    <property type="entry name" value="ANTITOXIN PARD"/>
    <property type="match status" value="1"/>
</dbReference>
<dbReference type="PANTHER" id="PTHR36582">
    <property type="entry name" value="ANTITOXIN PARD"/>
    <property type="match status" value="1"/>
</dbReference>
<dbReference type="Pfam" id="PF03693">
    <property type="entry name" value="ParD_antitoxin"/>
    <property type="match status" value="1"/>
</dbReference>
<evidence type="ECO:0000313" key="3">
    <source>
        <dbReference type="EMBL" id="PJE35067.1"/>
    </source>
</evidence>